<evidence type="ECO:0000313" key="2">
    <source>
        <dbReference type="Proteomes" id="UP001185012"/>
    </source>
</evidence>
<name>A0ABU1IQ48_9BACL</name>
<gene>
    <name evidence="1" type="ORF">JOE21_002260</name>
</gene>
<sequence>MNPGEVFIRLENDPEVDARTVQDAIFTHIRNSTFVTVANVDGYLGKAFEMGYAAAYGIRILTIEPVEDPNLAGYTQRLDAVFPSWRGSKSRR</sequence>
<proteinExistence type="predicted"/>
<comment type="caution">
    <text evidence="1">The sequence shown here is derived from an EMBL/GenBank/DDBJ whole genome shotgun (WGS) entry which is preliminary data.</text>
</comment>
<dbReference type="EMBL" id="JAVDQG010000004">
    <property type="protein sequence ID" value="MDR6226254.1"/>
    <property type="molecule type" value="Genomic_DNA"/>
</dbReference>
<keyword evidence="2" id="KW-1185">Reference proteome</keyword>
<organism evidence="1 2">
    <name type="scientific">Desmospora profundinema</name>
    <dbReference type="NCBI Taxonomy" id="1571184"/>
    <lineage>
        <taxon>Bacteria</taxon>
        <taxon>Bacillati</taxon>
        <taxon>Bacillota</taxon>
        <taxon>Bacilli</taxon>
        <taxon>Bacillales</taxon>
        <taxon>Thermoactinomycetaceae</taxon>
        <taxon>Desmospora</taxon>
    </lineage>
</organism>
<protein>
    <submittedName>
        <fullName evidence="1">Nucleoside 2-deoxyribosyltransferase</fullName>
    </submittedName>
</protein>
<reference evidence="1 2" key="1">
    <citation type="submission" date="2023-07" db="EMBL/GenBank/DDBJ databases">
        <title>Genomic Encyclopedia of Type Strains, Phase IV (KMG-IV): sequencing the most valuable type-strain genomes for metagenomic binning, comparative biology and taxonomic classification.</title>
        <authorList>
            <person name="Goeker M."/>
        </authorList>
    </citation>
    <scope>NUCLEOTIDE SEQUENCE [LARGE SCALE GENOMIC DNA]</scope>
    <source>
        <strain evidence="1 2">DSM 45903</strain>
    </source>
</reference>
<dbReference type="Proteomes" id="UP001185012">
    <property type="component" value="Unassembled WGS sequence"/>
</dbReference>
<evidence type="ECO:0000313" key="1">
    <source>
        <dbReference type="EMBL" id="MDR6226254.1"/>
    </source>
</evidence>
<accession>A0ABU1IQ48</accession>